<feature type="binding site" evidence="14">
    <location>
        <position position="475"/>
    </location>
    <ligand>
        <name>substrate</name>
    </ligand>
</feature>
<dbReference type="InterPro" id="IPR005474">
    <property type="entry name" value="Transketolase_N"/>
</dbReference>
<feature type="binding site" evidence="14">
    <location>
        <position position="363"/>
    </location>
    <ligand>
        <name>substrate</name>
    </ligand>
</feature>
<dbReference type="GO" id="GO:0004802">
    <property type="term" value="F:transketolase activity"/>
    <property type="evidence" value="ECO:0007669"/>
    <property type="project" value="UniProtKB-UniRule"/>
</dbReference>
<feature type="binding site" evidence="14">
    <location>
        <position position="479"/>
    </location>
    <ligand>
        <name>substrate</name>
    </ligand>
</feature>
<comment type="cofactor">
    <cofactor evidence="16">
        <name>Mg(2+)</name>
        <dbReference type="ChEBI" id="CHEBI:18420"/>
    </cofactor>
    <text evidence="16">Binds 1 Mg(2+) ion per subunit. Can also utilize other divalent metal cations, such as Ca(2+), Mn(2+) and Co(2+).</text>
</comment>
<evidence type="ECO:0000256" key="8">
    <source>
        <dbReference type="ARBA" id="ARBA00022837"/>
    </source>
</evidence>
<feature type="binding site" evidence="14">
    <location>
        <position position="467"/>
    </location>
    <ligand>
        <name>substrate</name>
    </ligand>
</feature>
<evidence type="ECO:0000256" key="10">
    <source>
        <dbReference type="ARBA" id="ARBA00023052"/>
    </source>
</evidence>
<proteinExistence type="inferred from homology"/>
<dbReference type="Gene3D" id="3.40.50.970">
    <property type="match status" value="2"/>
</dbReference>
<feature type="site" description="Important for catalytic activity" evidence="17">
    <location>
        <position position="270"/>
    </location>
</feature>
<feature type="binding site" evidence="15">
    <location>
        <position position="166"/>
    </location>
    <ligand>
        <name>thiamine diphosphate</name>
        <dbReference type="ChEBI" id="CHEBI:58937"/>
    </ligand>
</feature>
<dbReference type="SMART" id="SM00861">
    <property type="entry name" value="Transket_pyr"/>
    <property type="match status" value="1"/>
</dbReference>
<feature type="binding site" evidence="14">
    <location>
        <position position="390"/>
    </location>
    <ligand>
        <name>substrate</name>
    </ligand>
</feature>
<dbReference type="InterPro" id="IPR020826">
    <property type="entry name" value="Transketolase_BS"/>
</dbReference>
<accession>A0A367WSS4</accession>
<dbReference type="InterPro" id="IPR005478">
    <property type="entry name" value="Transketolase_bac-like"/>
</dbReference>
<feature type="binding site" evidence="15">
    <location>
        <position position="79"/>
    </location>
    <ligand>
        <name>thiamine diphosphate</name>
        <dbReference type="ChEBI" id="CHEBI:58937"/>
    </ligand>
</feature>
<evidence type="ECO:0000256" key="2">
    <source>
        <dbReference type="ARBA" id="ARBA00001941"/>
    </source>
</evidence>
<evidence type="ECO:0000256" key="6">
    <source>
        <dbReference type="ARBA" id="ARBA00022679"/>
    </source>
</evidence>
<evidence type="ECO:0000256" key="5">
    <source>
        <dbReference type="ARBA" id="ARBA00013152"/>
    </source>
</evidence>
<evidence type="ECO:0000256" key="15">
    <source>
        <dbReference type="PIRSR" id="PIRSR605478-3"/>
    </source>
</evidence>
<comment type="cofactor">
    <cofactor evidence="15">
        <name>thiamine diphosphate</name>
        <dbReference type="ChEBI" id="CHEBI:58937"/>
    </cofactor>
    <text evidence="15">Binds 1 thiamine pyrophosphate per subunit. During the reaction, the substrate forms a covalent intermediate with the cofactor.</text>
</comment>
<dbReference type="PANTHER" id="PTHR43522">
    <property type="entry name" value="TRANSKETOLASE"/>
    <property type="match status" value="1"/>
</dbReference>
<evidence type="ECO:0000313" key="20">
    <source>
        <dbReference type="EMBL" id="RCK44516.1"/>
    </source>
</evidence>
<dbReference type="Pfam" id="PF00456">
    <property type="entry name" value="Transketolase_N"/>
    <property type="match status" value="1"/>
</dbReference>
<dbReference type="AlphaFoldDB" id="A0A367WSS4"/>
<feature type="binding site" evidence="16">
    <location>
        <position position="197"/>
    </location>
    <ligand>
        <name>Mg(2+)</name>
        <dbReference type="ChEBI" id="CHEBI:18420"/>
    </ligand>
</feature>
<feature type="binding site" evidence="15">
    <location>
        <position position="270"/>
    </location>
    <ligand>
        <name>thiamine diphosphate</name>
        <dbReference type="ChEBI" id="CHEBI:58937"/>
    </ligand>
</feature>
<evidence type="ECO:0000256" key="17">
    <source>
        <dbReference type="PIRSR" id="PIRSR605478-5"/>
    </source>
</evidence>
<evidence type="ECO:0000256" key="3">
    <source>
        <dbReference type="ARBA" id="ARBA00007131"/>
    </source>
</evidence>
<comment type="cofactor">
    <cofactor evidence="18">
        <name>Mg(2+)</name>
        <dbReference type="ChEBI" id="CHEBI:18420"/>
    </cofactor>
    <cofactor evidence="18">
        <name>Ca(2+)</name>
        <dbReference type="ChEBI" id="CHEBI:29108"/>
    </cofactor>
    <cofactor evidence="18">
        <name>Mn(2+)</name>
        <dbReference type="ChEBI" id="CHEBI:29035"/>
    </cofactor>
    <cofactor evidence="18">
        <name>Co(2+)</name>
        <dbReference type="ChEBI" id="CHEBI:48828"/>
    </cofactor>
    <text evidence="18">Binds 1 Mg(2+) ion per subunit. Can also utilize other divalent metal cations, such as Ca(2+), Mn(2+) and Co(2+).</text>
</comment>
<dbReference type="GO" id="GO:0009052">
    <property type="term" value="P:pentose-phosphate shunt, non-oxidative branch"/>
    <property type="evidence" value="ECO:0007669"/>
    <property type="project" value="UniProtKB-ARBA"/>
</dbReference>
<feature type="binding site" evidence="16">
    <location>
        <position position="195"/>
    </location>
    <ligand>
        <name>Mg(2+)</name>
        <dbReference type="ChEBI" id="CHEBI:18420"/>
    </ligand>
</feature>
<comment type="subunit">
    <text evidence="4 18">Homodimer.</text>
</comment>
<dbReference type="RefSeq" id="WP_062959800.1">
    <property type="nucleotide sequence ID" value="NZ_JPWJ01000017.1"/>
</dbReference>
<dbReference type="InterPro" id="IPR009014">
    <property type="entry name" value="Transketo_C/PFOR_II"/>
</dbReference>
<feature type="binding site" evidence="15">
    <location>
        <position position="195"/>
    </location>
    <ligand>
        <name>thiamine diphosphate</name>
        <dbReference type="ChEBI" id="CHEBI:58937"/>
    </ligand>
</feature>
<evidence type="ECO:0000256" key="7">
    <source>
        <dbReference type="ARBA" id="ARBA00022723"/>
    </source>
</evidence>
<feature type="binding site" evidence="15">
    <location>
        <position position="443"/>
    </location>
    <ligand>
        <name>thiamine diphosphate</name>
        <dbReference type="ChEBI" id="CHEBI:58937"/>
    </ligand>
</feature>
<evidence type="ECO:0000313" key="21">
    <source>
        <dbReference type="Proteomes" id="UP000252266"/>
    </source>
</evidence>
<dbReference type="Pfam" id="PF02779">
    <property type="entry name" value="Transket_pyr"/>
    <property type="match status" value="1"/>
</dbReference>
<keyword evidence="10 15" id="KW-0786">Thiamine pyrophosphate</keyword>
<dbReference type="CDD" id="cd02012">
    <property type="entry name" value="TPP_TK"/>
    <property type="match status" value="1"/>
</dbReference>
<keyword evidence="9 16" id="KW-0460">Magnesium</keyword>
<evidence type="ECO:0000256" key="11">
    <source>
        <dbReference type="ARBA" id="ARBA00049473"/>
    </source>
</evidence>
<dbReference type="InterPro" id="IPR033247">
    <property type="entry name" value="Transketolase_fam"/>
</dbReference>
<dbReference type="PANTHER" id="PTHR43522:SF2">
    <property type="entry name" value="TRANSKETOLASE 1-RELATED"/>
    <property type="match status" value="1"/>
</dbReference>
<evidence type="ECO:0000256" key="4">
    <source>
        <dbReference type="ARBA" id="ARBA00011738"/>
    </source>
</evidence>
<dbReference type="Gene3D" id="3.40.50.920">
    <property type="match status" value="1"/>
</dbReference>
<dbReference type="GO" id="GO:0046872">
    <property type="term" value="F:metal ion binding"/>
    <property type="evidence" value="ECO:0007669"/>
    <property type="project" value="UniProtKB-KW"/>
</dbReference>
<evidence type="ECO:0000256" key="18">
    <source>
        <dbReference type="RuleBase" id="RU004996"/>
    </source>
</evidence>
<dbReference type="Proteomes" id="UP000252266">
    <property type="component" value="Unassembled WGS sequence"/>
</dbReference>
<comment type="similarity">
    <text evidence="3 18">Belongs to the transketolase family.</text>
</comment>
<reference evidence="20 21" key="1">
    <citation type="submission" date="2014-07" db="EMBL/GenBank/DDBJ databases">
        <title>Draft genome sequence of Thalassospira xiamenensis IB13.</title>
        <authorList>
            <person name="Lai Q."/>
            <person name="Shao Z."/>
        </authorList>
    </citation>
    <scope>NUCLEOTIDE SEQUENCE [LARGE SCALE GENOMIC DNA]</scope>
    <source>
        <strain evidence="20 21">IB13</strain>
    </source>
</reference>
<feature type="active site" description="Proton donor" evidence="13">
    <location>
        <position position="417"/>
    </location>
</feature>
<feature type="binding site" evidence="14">
    <location>
        <position position="526"/>
    </location>
    <ligand>
        <name>substrate</name>
    </ligand>
</feature>
<evidence type="ECO:0000256" key="1">
    <source>
        <dbReference type="ARBA" id="ARBA00001913"/>
    </source>
</evidence>
<feature type="domain" description="Transketolase-like pyrimidine-binding" evidence="19">
    <location>
        <begin position="360"/>
        <end position="531"/>
    </location>
</feature>
<dbReference type="PROSITE" id="PS00801">
    <property type="entry name" value="TRANSKETOLASE_1"/>
    <property type="match status" value="1"/>
</dbReference>
<sequence>MNDQSQIAAAAAKDPENFALANCLRVLAIDAVNAANSGHPGAPMGMADAATVLFRKHLKFDASAPDWPDRDRFILSNGHASMLLYGLLHLTGYEDMTIDQIRNFRQWGAITAGHPEWGHAKGIETTTGPLGQGLATAVGMALAERALAAEFPGLVDHRTWVMLGDGCLQEGIGQEAISLAGHLGLGKLNVLYDDNNITIDGPTSVSFSEDVPARLAACGWHVISCDGHDAKALDAAMAEAKAETSRPSLIAMKTTIGFGSPNRAGTAKAHGAPLGEEEAVLAKAALGWTEAPFDIPADLAASWHEIGARGTKERQAWEAKLKASERGATFNARIAGDFPDNYADTVTAARKALFETPQKVATRKASQLALEKLAAAVPAMIGGSADLTGSNLTRVDAVDNQFTAEQPGRYIGYGVREFGMAAAMNGLALHGGFKPYGGTFLVFSDYARNAIRLSALMGLGVTYVMTHDSIGLGEDGPTHQPIEHLASLRAIPNLYVFRPADAVETLEAWDIALRSSKTPSLMALSRQNVPQLREAGSENLTERGGYVIREFGMSRDVTLLATGTEVSLAIEAAEALNVQGYGVAVVSMPCWELFDAQSEVYREEVLGSAPRIAIEAALPFGWTRYVDREADVIGMPGFGASAPAERLYAEFGITAEAIKVHAKALVAK</sequence>
<dbReference type="EMBL" id="JPWJ01000017">
    <property type="protein sequence ID" value="RCK44516.1"/>
    <property type="molecule type" value="Genomic_DNA"/>
</dbReference>
<feature type="binding site" evidence="16">
    <location>
        <position position="165"/>
    </location>
    <ligand>
        <name>Mg(2+)</name>
        <dbReference type="ChEBI" id="CHEBI:18420"/>
    </ligand>
</feature>
<organism evidence="20 21">
    <name type="scientific">Thalassospira xiamenensis</name>
    <dbReference type="NCBI Taxonomy" id="220697"/>
    <lineage>
        <taxon>Bacteria</taxon>
        <taxon>Pseudomonadati</taxon>
        <taxon>Pseudomonadota</taxon>
        <taxon>Alphaproteobacteria</taxon>
        <taxon>Rhodospirillales</taxon>
        <taxon>Thalassospiraceae</taxon>
        <taxon>Thalassospira</taxon>
    </lineage>
</organism>
<dbReference type="SUPFAM" id="SSF52922">
    <property type="entry name" value="TK C-terminal domain-like"/>
    <property type="match status" value="1"/>
</dbReference>
<dbReference type="Pfam" id="PF22613">
    <property type="entry name" value="Transketolase_C_1"/>
    <property type="match status" value="1"/>
</dbReference>
<evidence type="ECO:0000256" key="12">
    <source>
        <dbReference type="NCBIfam" id="TIGR00232"/>
    </source>
</evidence>
<keyword evidence="6 18" id="KW-0808">Transferase</keyword>
<feature type="site" description="Important for catalytic activity" evidence="17">
    <location>
        <position position="39"/>
    </location>
</feature>
<dbReference type="InterPro" id="IPR029061">
    <property type="entry name" value="THDP-binding"/>
</dbReference>
<comment type="catalytic activity">
    <reaction evidence="11 18">
        <text>D-sedoheptulose 7-phosphate + D-glyceraldehyde 3-phosphate = aldehydo-D-ribose 5-phosphate + D-xylulose 5-phosphate</text>
        <dbReference type="Rhea" id="RHEA:10508"/>
        <dbReference type="ChEBI" id="CHEBI:57483"/>
        <dbReference type="ChEBI" id="CHEBI:57737"/>
        <dbReference type="ChEBI" id="CHEBI:58273"/>
        <dbReference type="ChEBI" id="CHEBI:59776"/>
        <dbReference type="EC" id="2.2.1.1"/>
    </reaction>
</comment>
<evidence type="ECO:0000256" key="14">
    <source>
        <dbReference type="PIRSR" id="PIRSR605478-2"/>
    </source>
</evidence>
<dbReference type="InterPro" id="IPR005475">
    <property type="entry name" value="Transketolase-like_Pyr-bd"/>
</dbReference>
<dbReference type="InterPro" id="IPR055152">
    <property type="entry name" value="Transketolase-like_C_2"/>
</dbReference>
<evidence type="ECO:0000256" key="16">
    <source>
        <dbReference type="PIRSR" id="PIRSR605478-4"/>
    </source>
</evidence>
<dbReference type="InterPro" id="IPR049557">
    <property type="entry name" value="Transketolase_CS"/>
</dbReference>
<dbReference type="FunFam" id="3.40.50.970:FF:000003">
    <property type="entry name" value="Transketolase"/>
    <property type="match status" value="1"/>
</dbReference>
<dbReference type="FunFam" id="3.40.50.920:FF:000003">
    <property type="entry name" value="Transketolase"/>
    <property type="match status" value="1"/>
</dbReference>
<comment type="cofactor">
    <cofactor evidence="1">
        <name>Ca(2+)</name>
        <dbReference type="ChEBI" id="CHEBI:29108"/>
    </cofactor>
</comment>
<dbReference type="EC" id="2.2.1.1" evidence="5 12"/>
<comment type="caution">
    <text evidence="20">The sequence shown here is derived from an EMBL/GenBank/DDBJ whole genome shotgun (WGS) entry which is preliminary data.</text>
</comment>
<keyword evidence="8 18" id="KW-0106">Calcium</keyword>
<dbReference type="GO" id="GO:0005829">
    <property type="term" value="C:cytosol"/>
    <property type="evidence" value="ECO:0007669"/>
    <property type="project" value="TreeGrafter"/>
</dbReference>
<dbReference type="SUPFAM" id="SSF52518">
    <property type="entry name" value="Thiamin diphosphate-binding fold (THDP-binding)"/>
    <property type="match status" value="2"/>
</dbReference>
<dbReference type="FunFam" id="3.40.50.970:FF:000004">
    <property type="entry name" value="Transketolase"/>
    <property type="match status" value="1"/>
</dbReference>
<dbReference type="NCBIfam" id="TIGR00232">
    <property type="entry name" value="tktlase_bact"/>
    <property type="match status" value="1"/>
</dbReference>
<feature type="binding site" evidence="14">
    <location>
        <position position="39"/>
    </location>
    <ligand>
        <name>substrate</name>
    </ligand>
</feature>
<gene>
    <name evidence="20" type="ORF">TH44_22335</name>
</gene>
<comment type="cofactor">
    <cofactor evidence="2">
        <name>Co(2+)</name>
        <dbReference type="ChEBI" id="CHEBI:48828"/>
    </cofactor>
</comment>
<evidence type="ECO:0000256" key="13">
    <source>
        <dbReference type="PIRSR" id="PIRSR605478-1"/>
    </source>
</evidence>
<name>A0A367WSS4_9PROT</name>
<dbReference type="CDD" id="cd07033">
    <property type="entry name" value="TPP_PYR_DXS_TK_like"/>
    <property type="match status" value="1"/>
</dbReference>
<feature type="binding site" evidence="15">
    <location>
        <begin position="128"/>
        <end position="130"/>
    </location>
    <ligand>
        <name>thiamine diphosphate</name>
        <dbReference type="ChEBI" id="CHEBI:58937"/>
    </ligand>
</feature>
<evidence type="ECO:0000259" key="19">
    <source>
        <dbReference type="SMART" id="SM00861"/>
    </source>
</evidence>
<evidence type="ECO:0000256" key="9">
    <source>
        <dbReference type="ARBA" id="ARBA00022842"/>
    </source>
</evidence>
<dbReference type="PROSITE" id="PS00802">
    <property type="entry name" value="TRANSKETOLASE_2"/>
    <property type="match status" value="1"/>
</dbReference>
<feature type="binding site" evidence="14">
    <location>
        <position position="270"/>
    </location>
    <ligand>
        <name>substrate</name>
    </ligand>
</feature>
<keyword evidence="7 16" id="KW-0479">Metal-binding</keyword>
<comment type="function">
    <text evidence="18">Catalyzes the transfer of a two-carbon ketol group from a ketose donor to an aldose acceptor, via a covalent intermediate with the cofactor thiamine pyrophosphate.</text>
</comment>
<protein>
    <recommendedName>
        <fullName evidence="5 12">Transketolase</fullName>
        <ecNumber evidence="5 12">2.2.1.1</ecNumber>
    </recommendedName>
</protein>